<gene>
    <name evidence="2" type="ORF">CLUMA_CG006292</name>
</gene>
<proteinExistence type="predicted"/>
<dbReference type="OrthoDB" id="6352295at2759"/>
<accession>A0A1J1HXN4</accession>
<evidence type="ECO:0000256" key="1">
    <source>
        <dbReference type="SAM" id="MobiDB-lite"/>
    </source>
</evidence>
<protein>
    <submittedName>
        <fullName evidence="2">CLUMA_CG006292, isoform A</fullName>
    </submittedName>
</protein>
<sequence>MSKKAEGEKQFQFLQKYLNNARKESKSKIQNKCSSSTSEECKKDEDWLTKKAIQELEKEMNINKVKRETFGSVTMPKTRTNKRFLESTLSHCLSHNKREQKRNDVKSTDKLKELERYHRMRKSKQKFGKRKHEYKKPEKRKSQDSSSSEN</sequence>
<evidence type="ECO:0000313" key="3">
    <source>
        <dbReference type="Proteomes" id="UP000183832"/>
    </source>
</evidence>
<dbReference type="EMBL" id="CVRI01000035">
    <property type="protein sequence ID" value="CRK92789.1"/>
    <property type="molecule type" value="Genomic_DNA"/>
</dbReference>
<organism evidence="2 3">
    <name type="scientific">Clunio marinus</name>
    <dbReference type="NCBI Taxonomy" id="568069"/>
    <lineage>
        <taxon>Eukaryota</taxon>
        <taxon>Metazoa</taxon>
        <taxon>Ecdysozoa</taxon>
        <taxon>Arthropoda</taxon>
        <taxon>Hexapoda</taxon>
        <taxon>Insecta</taxon>
        <taxon>Pterygota</taxon>
        <taxon>Neoptera</taxon>
        <taxon>Endopterygota</taxon>
        <taxon>Diptera</taxon>
        <taxon>Nematocera</taxon>
        <taxon>Chironomoidea</taxon>
        <taxon>Chironomidae</taxon>
        <taxon>Clunio</taxon>
    </lineage>
</organism>
<feature type="compositionally biased region" description="Basic and acidic residues" evidence="1">
    <location>
        <begin position="101"/>
        <end position="117"/>
    </location>
</feature>
<dbReference type="Proteomes" id="UP000183832">
    <property type="component" value="Unassembled WGS sequence"/>
</dbReference>
<name>A0A1J1HXN4_9DIPT</name>
<keyword evidence="3" id="KW-1185">Reference proteome</keyword>
<evidence type="ECO:0000313" key="2">
    <source>
        <dbReference type="EMBL" id="CRK92789.1"/>
    </source>
</evidence>
<reference evidence="2 3" key="1">
    <citation type="submission" date="2015-04" db="EMBL/GenBank/DDBJ databases">
        <authorList>
            <person name="Syromyatnikov M.Y."/>
            <person name="Popov V.N."/>
        </authorList>
    </citation>
    <scope>NUCLEOTIDE SEQUENCE [LARGE SCALE GENOMIC DNA]</scope>
</reference>
<feature type="region of interest" description="Disordered" evidence="1">
    <location>
        <begin position="89"/>
        <end position="150"/>
    </location>
</feature>
<feature type="compositionally biased region" description="Basic residues" evidence="1">
    <location>
        <begin position="118"/>
        <end position="139"/>
    </location>
</feature>
<dbReference type="AlphaFoldDB" id="A0A1J1HXN4"/>